<evidence type="ECO:0000313" key="19">
    <source>
        <dbReference type="Proteomes" id="UP000289886"/>
    </source>
</evidence>
<dbReference type="EC" id="2.4.3.3" evidence="14"/>
<evidence type="ECO:0000256" key="9">
    <source>
        <dbReference type="ARBA" id="ARBA00023034"/>
    </source>
</evidence>
<evidence type="ECO:0000313" key="18">
    <source>
        <dbReference type="EMBL" id="RXM93169.1"/>
    </source>
</evidence>
<evidence type="ECO:0000256" key="15">
    <source>
        <dbReference type="ARBA" id="ARBA00050664"/>
    </source>
</evidence>
<protein>
    <recommendedName>
        <fullName evidence="14">alpha-N-acetylgalactosaminide alpha-2,6-sialyltransferase</fullName>
        <ecNumber evidence="14">2.4.3.3</ecNumber>
    </recommendedName>
</protein>
<keyword evidence="12" id="KW-0325">Glycoprotein</keyword>
<proteinExistence type="inferred from homology"/>
<dbReference type="Pfam" id="PF00777">
    <property type="entry name" value="Glyco_transf_29"/>
    <property type="match status" value="1"/>
</dbReference>
<dbReference type="InterPro" id="IPR001675">
    <property type="entry name" value="Glyco_trans_29"/>
</dbReference>
<feature type="region of interest" description="Disordered" evidence="17">
    <location>
        <begin position="38"/>
        <end position="240"/>
    </location>
</feature>
<evidence type="ECO:0000256" key="2">
    <source>
        <dbReference type="ARBA" id="ARBA00004922"/>
    </source>
</evidence>
<keyword evidence="7" id="KW-0735">Signal-anchor</keyword>
<evidence type="ECO:0000256" key="14">
    <source>
        <dbReference type="ARBA" id="ARBA00039109"/>
    </source>
</evidence>
<keyword evidence="8" id="KW-1133">Transmembrane helix</keyword>
<dbReference type="CDD" id="cd23973">
    <property type="entry name" value="GT29_ST6GALNAC1"/>
    <property type="match status" value="1"/>
</dbReference>
<comment type="pathway">
    <text evidence="2">Protein modification; protein glycosylation.</text>
</comment>
<evidence type="ECO:0000256" key="1">
    <source>
        <dbReference type="ARBA" id="ARBA00004323"/>
    </source>
</evidence>
<dbReference type="EMBL" id="SCEB01005042">
    <property type="protein sequence ID" value="RXM93169.1"/>
    <property type="molecule type" value="Genomic_DNA"/>
</dbReference>
<evidence type="ECO:0000256" key="11">
    <source>
        <dbReference type="ARBA" id="ARBA00023157"/>
    </source>
</evidence>
<sequence length="576" mass="66412">MSREPPLKPTVEKQAMPVMSLEPPLKPTVEKQATLVNVHKPTTKKVTIEKPKPMTERTTIGRPKPQTKKSTIEKPHPITEKTTIGRPKPQTKKSTIEKPKPITERTTIGRPKPQTKKSTIEKPKPITDRTTIGRPKPQTKKTTKEKPKPQTKKSTIEKPKPITDRTTIGRPKPQTKKSTIEKPKPITERTTIGRPKPQTKKSTIEKPKPITDRTTIGRPKPQTKKSTIEKPRPQTPKKSLRIGDFQLYPKWDIEEDYHRDPSAKKTTCPESIRSRSAEIDWFKQLFIPDISLFMHKEHFNDEEWKRLEHFNPPYGWMGTNYTEVKQAVELIPGLKEQTVLLSPKRNDGCIRCAAVGNGGILNGSRKGAEIDSHDYVFRVNGAVIKGFEDDVGVRTSFYVHTAQTMLSSLWGYQELGFTNVPMDKEIKYIMVTEDMRDYQWLRALLLNTMVSRGPYLEMRPRSYFGTDFTPEKYLVAHPDFNRYIKNRFLKSKTVEGIDWAIYRPTTGAFALLLALHLCDVVDAYGYITEDYAKYPDHYYDKTKTKTVFYGNHDFGLEIKEWKKLHDAKIMNLYHGR</sequence>
<evidence type="ECO:0000256" key="8">
    <source>
        <dbReference type="ARBA" id="ARBA00022989"/>
    </source>
</evidence>
<dbReference type="GO" id="GO:0009312">
    <property type="term" value="P:oligosaccharide biosynthetic process"/>
    <property type="evidence" value="ECO:0007669"/>
    <property type="project" value="TreeGrafter"/>
</dbReference>
<keyword evidence="11" id="KW-1015">Disulfide bond</keyword>
<evidence type="ECO:0000256" key="7">
    <source>
        <dbReference type="ARBA" id="ARBA00022968"/>
    </source>
</evidence>
<comment type="catalytic activity">
    <reaction evidence="13">
        <text>a beta-D-galactosyl-(1-&gt;3)-N-acetyl-alpha-D-galactosaminyl derivative + CMP-N-acetyl-beta-neuraminate = a beta-D-galactosyl-(1-&gt;3)-[N-acetyl-alpha-neuraminyl-(2-&gt;6)]-N-acetyl-alpha-D-galactosaminyl derivative + CMP + H(+)</text>
        <dbReference type="Rhea" id="RHEA:11136"/>
        <dbReference type="ChEBI" id="CHEBI:15378"/>
        <dbReference type="ChEBI" id="CHEBI:57812"/>
        <dbReference type="ChEBI" id="CHEBI:60377"/>
        <dbReference type="ChEBI" id="CHEBI:133470"/>
        <dbReference type="ChEBI" id="CHEBI:140764"/>
        <dbReference type="EC" id="2.4.3.3"/>
    </reaction>
    <physiologicalReaction direction="left-to-right" evidence="13">
        <dbReference type="Rhea" id="RHEA:11137"/>
    </physiologicalReaction>
</comment>
<keyword evidence="10" id="KW-0472">Membrane</keyword>
<organism evidence="18 19">
    <name type="scientific">Acipenser ruthenus</name>
    <name type="common">Sterlet sturgeon</name>
    <dbReference type="NCBI Taxonomy" id="7906"/>
    <lineage>
        <taxon>Eukaryota</taxon>
        <taxon>Metazoa</taxon>
        <taxon>Chordata</taxon>
        <taxon>Craniata</taxon>
        <taxon>Vertebrata</taxon>
        <taxon>Euteleostomi</taxon>
        <taxon>Actinopterygii</taxon>
        <taxon>Chondrostei</taxon>
        <taxon>Acipenseriformes</taxon>
        <taxon>Acipenseridae</taxon>
        <taxon>Acipenser</taxon>
    </lineage>
</organism>
<name>A0A444UYG2_ACIRT</name>
<reference evidence="18 19" key="1">
    <citation type="submission" date="2019-01" db="EMBL/GenBank/DDBJ databases">
        <title>Draft Genome and Complete Hox-Cluster Characterization of the Sterlet Sturgeon (Acipenser ruthenus).</title>
        <authorList>
            <person name="Wei Q."/>
        </authorList>
    </citation>
    <scope>NUCLEOTIDE SEQUENCE [LARGE SCALE GENOMIC DNA]</scope>
    <source>
        <strain evidence="18">WHYD16114868_AA</strain>
        <tissue evidence="18">Blood</tissue>
    </source>
</reference>
<dbReference type="GO" id="GO:0001665">
    <property type="term" value="F:alpha-N-acetylgalactosaminide alpha-2,6-sialyltransferase activity"/>
    <property type="evidence" value="ECO:0007669"/>
    <property type="project" value="UniProtKB-EC"/>
</dbReference>
<evidence type="ECO:0000256" key="4">
    <source>
        <dbReference type="ARBA" id="ARBA00022676"/>
    </source>
</evidence>
<keyword evidence="19" id="KW-1185">Reference proteome</keyword>
<feature type="compositionally biased region" description="Basic and acidic residues" evidence="17">
    <location>
        <begin position="46"/>
        <end position="55"/>
    </location>
</feature>
<evidence type="ECO:0000256" key="10">
    <source>
        <dbReference type="ARBA" id="ARBA00023136"/>
    </source>
</evidence>
<comment type="caution">
    <text evidence="18">The sequence shown here is derived from an EMBL/GenBank/DDBJ whole genome shotgun (WGS) entry which is preliminary data.</text>
</comment>
<dbReference type="PANTHER" id="PTHR45941:SF1">
    <property type="entry name" value="ALPHA-N-ACETYLGALACTOSAMINIDE ALPHA-2,6-SIALYLTRANSFERASE 1"/>
    <property type="match status" value="1"/>
</dbReference>
<feature type="compositionally biased region" description="Basic and acidic residues" evidence="17">
    <location>
        <begin position="178"/>
        <end position="187"/>
    </location>
</feature>
<evidence type="ECO:0000256" key="5">
    <source>
        <dbReference type="ARBA" id="ARBA00022679"/>
    </source>
</evidence>
<evidence type="ECO:0000256" key="16">
    <source>
        <dbReference type="ARBA" id="ARBA00052285"/>
    </source>
</evidence>
<evidence type="ECO:0000256" key="3">
    <source>
        <dbReference type="ARBA" id="ARBA00006003"/>
    </source>
</evidence>
<feature type="compositionally biased region" description="Basic and acidic residues" evidence="17">
    <location>
        <begin position="94"/>
        <end position="103"/>
    </location>
</feature>
<dbReference type="AlphaFoldDB" id="A0A444UYG2"/>
<accession>A0A444UYG2</accession>
<evidence type="ECO:0000256" key="13">
    <source>
        <dbReference type="ARBA" id="ARBA00036348"/>
    </source>
</evidence>
<dbReference type="GO" id="GO:0000139">
    <property type="term" value="C:Golgi membrane"/>
    <property type="evidence" value="ECO:0007669"/>
    <property type="project" value="UniProtKB-SubCell"/>
</dbReference>
<feature type="compositionally biased region" description="Basic and acidic residues" evidence="17">
    <location>
        <begin position="142"/>
        <end position="163"/>
    </location>
</feature>
<comment type="subcellular location">
    <subcellularLocation>
        <location evidence="1">Golgi apparatus membrane</location>
        <topology evidence="1">Single-pass type II membrane protein</topology>
    </subcellularLocation>
</comment>
<keyword evidence="5 18" id="KW-0808">Transferase</keyword>
<feature type="compositionally biased region" description="Basic and acidic residues" evidence="17">
    <location>
        <begin position="70"/>
        <end position="79"/>
    </location>
</feature>
<evidence type="ECO:0000256" key="17">
    <source>
        <dbReference type="SAM" id="MobiDB-lite"/>
    </source>
</evidence>
<comment type="similarity">
    <text evidence="3">Belongs to the glycosyltransferase 29 family.</text>
</comment>
<dbReference type="InterPro" id="IPR038578">
    <property type="entry name" value="GT29-like_sf"/>
</dbReference>
<keyword evidence="4 18" id="KW-0328">Glycosyltransferase</keyword>
<evidence type="ECO:0000256" key="6">
    <source>
        <dbReference type="ARBA" id="ARBA00022692"/>
    </source>
</evidence>
<comment type="catalytic activity">
    <reaction evidence="15">
        <text>a 3-O-[N-acetyl-alpha-neuraminyl-(2-&gt;3)-beta-D-galactosyl-(1-&gt;3)-N-acetyl-alpha-D-galactosaminyl]-L-threonyl-[protein] + CMP-N-acetyl-beta-neuraminate = a 3-O-{alpha-Neu5Ac-(2-&gt;3)-beta-D-Gal-(1-&gt;3)-[alpha-Neu5Ac-(2-&gt;6)]-alpha-D-GalNAc}-L-threonyl-[protein] + CMP + H(+)</text>
        <dbReference type="Rhea" id="RHEA:81659"/>
        <dbReference type="Rhea" id="RHEA-COMP:14417"/>
        <dbReference type="Rhea" id="RHEA-COMP:16763"/>
        <dbReference type="ChEBI" id="CHEBI:15378"/>
        <dbReference type="ChEBI" id="CHEBI:57812"/>
        <dbReference type="ChEBI" id="CHEBI:60377"/>
        <dbReference type="ChEBI" id="CHEBI:139598"/>
        <dbReference type="ChEBI" id="CHEBI:156398"/>
    </reaction>
    <physiologicalReaction direction="left-to-right" evidence="15">
        <dbReference type="Rhea" id="RHEA:81660"/>
    </physiologicalReaction>
</comment>
<keyword evidence="6" id="KW-0812">Transmembrane</keyword>
<comment type="catalytic activity">
    <reaction evidence="16">
        <text>a 3-O-[N-acetyl-alpha-D-galactosaminyl]-L-threonyl-[protein] + CMP-N-acetyl-beta-neuraminate = a 3-O-[N-acetyl-alpha-neuraminosyl-(2-&gt;6)-N-acetyl-alpha-D-galactosaminyl]-L-threonyl-[protein] + CMP + H(+)</text>
        <dbReference type="Rhea" id="RHEA:81643"/>
        <dbReference type="Rhea" id="RHEA-COMP:11689"/>
        <dbReference type="Rhea" id="RHEA-COMP:19720"/>
        <dbReference type="ChEBI" id="CHEBI:15378"/>
        <dbReference type="ChEBI" id="CHEBI:57812"/>
        <dbReference type="ChEBI" id="CHEBI:60377"/>
        <dbReference type="ChEBI" id="CHEBI:87075"/>
        <dbReference type="ChEBI" id="CHEBI:231970"/>
    </reaction>
    <physiologicalReaction direction="left-to-right" evidence="16">
        <dbReference type="Rhea" id="RHEA:81644"/>
    </physiologicalReaction>
</comment>
<dbReference type="PANTHER" id="PTHR45941">
    <property type="entry name" value="ALPHA-N-ACETYLGALACTOSAMINIDE ALPHA-2,6-SIALYLTRANSFERASE 2-LIKE-RELATED"/>
    <property type="match status" value="1"/>
</dbReference>
<gene>
    <name evidence="18" type="ORF">EOD39_19367</name>
</gene>
<dbReference type="FunFam" id="3.90.1480.20:FF:000015">
    <property type="entry name" value="Lactosylceramide alpha-2,3-sialyltransferase"/>
    <property type="match status" value="1"/>
</dbReference>
<feature type="compositionally biased region" description="Basic and acidic residues" evidence="17">
    <location>
        <begin position="118"/>
        <end position="127"/>
    </location>
</feature>
<keyword evidence="9" id="KW-0333">Golgi apparatus</keyword>
<dbReference type="Proteomes" id="UP000289886">
    <property type="component" value="Unassembled WGS sequence"/>
</dbReference>
<feature type="region of interest" description="Disordered" evidence="17">
    <location>
        <begin position="1"/>
        <end position="26"/>
    </location>
</feature>
<feature type="compositionally biased region" description="Basic and acidic residues" evidence="17">
    <location>
        <begin position="202"/>
        <end position="211"/>
    </location>
</feature>
<dbReference type="Gene3D" id="3.90.1480.20">
    <property type="entry name" value="Glycosyl transferase family 29"/>
    <property type="match status" value="1"/>
</dbReference>
<evidence type="ECO:0000256" key="12">
    <source>
        <dbReference type="ARBA" id="ARBA00023180"/>
    </source>
</evidence>